<evidence type="ECO:0000256" key="3">
    <source>
        <dbReference type="ARBA" id="ARBA00022618"/>
    </source>
</evidence>
<dbReference type="PANTHER" id="PTHR15615">
    <property type="match status" value="1"/>
</dbReference>
<dbReference type="Pfam" id="PF08613">
    <property type="entry name" value="Cyclin"/>
    <property type="match status" value="1"/>
</dbReference>
<dbReference type="GO" id="GO:0019901">
    <property type="term" value="F:protein kinase binding"/>
    <property type="evidence" value="ECO:0007669"/>
    <property type="project" value="InterPro"/>
</dbReference>
<evidence type="ECO:0000256" key="4">
    <source>
        <dbReference type="ARBA" id="ARBA00022737"/>
    </source>
</evidence>
<feature type="repeat" description="WD" evidence="6">
    <location>
        <begin position="265"/>
        <end position="306"/>
    </location>
</feature>
<comment type="caution">
    <text evidence="7">The sequence shown here is derived from an EMBL/GenBank/DDBJ whole genome shotgun (WGS) entry which is preliminary data.</text>
</comment>
<dbReference type="PROSITE" id="PS50082">
    <property type="entry name" value="WD_REPEATS_2"/>
    <property type="match status" value="2"/>
</dbReference>
<dbReference type="InterPro" id="IPR020472">
    <property type="entry name" value="WD40_PAC1"/>
</dbReference>
<dbReference type="SMART" id="SM00320">
    <property type="entry name" value="WD40"/>
    <property type="match status" value="4"/>
</dbReference>
<dbReference type="InterPro" id="IPR036915">
    <property type="entry name" value="Cyclin-like_sf"/>
</dbReference>
<evidence type="ECO:0000256" key="5">
    <source>
        <dbReference type="ARBA" id="ARBA00023306"/>
    </source>
</evidence>
<keyword evidence="4" id="KW-0677">Repeat</keyword>
<evidence type="ECO:0000313" key="8">
    <source>
        <dbReference type="Proteomes" id="UP000712281"/>
    </source>
</evidence>
<keyword evidence="3" id="KW-0132">Cell division</keyword>
<dbReference type="CDD" id="cd20604">
    <property type="entry name" value="CYCLIN_AtCycU-like"/>
    <property type="match status" value="1"/>
</dbReference>
<dbReference type="InterPro" id="IPR001680">
    <property type="entry name" value="WD40_rpt"/>
</dbReference>
<accession>A0A8S9H3I2</accession>
<dbReference type="PROSITE" id="PS00678">
    <property type="entry name" value="WD_REPEATS_1"/>
    <property type="match status" value="2"/>
</dbReference>
<dbReference type="InterPro" id="IPR019775">
    <property type="entry name" value="WD40_repeat_CS"/>
</dbReference>
<protein>
    <recommendedName>
        <fullName evidence="9">Cyclin</fullName>
    </recommendedName>
</protein>
<dbReference type="Gene3D" id="1.10.472.10">
    <property type="entry name" value="Cyclin-like"/>
    <property type="match status" value="1"/>
</dbReference>
<dbReference type="GO" id="GO:0051301">
    <property type="term" value="P:cell division"/>
    <property type="evidence" value="ECO:0007669"/>
    <property type="project" value="UniProtKB-KW"/>
</dbReference>
<gene>
    <name evidence="7" type="ORF">F2Q68_00036896</name>
</gene>
<dbReference type="Gene3D" id="2.130.10.10">
    <property type="entry name" value="YVTN repeat-like/Quinoprotein amine dehydrogenase"/>
    <property type="match status" value="1"/>
</dbReference>
<dbReference type="PANTHER" id="PTHR15615:SF115">
    <property type="entry name" value="CYCLIN-U4-3"/>
    <property type="match status" value="1"/>
</dbReference>
<keyword evidence="2 6" id="KW-0853">WD repeat</keyword>
<sequence>MNQDLQEPMAEIMPHIITAMSYLLQRVSETNDHLSQKQSISGFHGITKPSISIRSYLERIFKYANCSHSCYIVAYIYLDRFIKKQPFLLINSFSVHRFIITSVLLSAKFMDDLCYNNGYYAQVGGISKEEMNMLELDFLFGIGFQLNVTVSTFNNYCAFLHREMPQRELDEGRNPQNVNKLEISPDKRHLAAACNPYIRLFDINSHHGHVRTFVAHTSNVTAVGFHADGNSMYSGSEDGTVRIWDLRAPNRPEVYERNCLKAYHLDGSVTPINTVVLHPNQIELISGDQDGIIRVWDTRMNSCTIELVPEPDTAIRSLSVMRDGSMLAAANDGGTCYIWNIVRGSQFENQRLLPTVKKLEILRNLMEEHFDLELARPTKLIEEEDFDFVVSSVR</sequence>
<dbReference type="AlphaFoldDB" id="A0A8S9H3I2"/>
<dbReference type="SUPFAM" id="SSF47954">
    <property type="entry name" value="Cyclin-like"/>
    <property type="match status" value="1"/>
</dbReference>
<reference evidence="7" key="1">
    <citation type="submission" date="2019-12" db="EMBL/GenBank/DDBJ databases">
        <title>Genome sequencing and annotation of Brassica cretica.</title>
        <authorList>
            <person name="Studholme D.J."/>
            <person name="Sarris P.F."/>
        </authorList>
    </citation>
    <scope>NUCLEOTIDE SEQUENCE</scope>
    <source>
        <strain evidence="7">PFS-001/15</strain>
        <tissue evidence="7">Leaf</tissue>
    </source>
</reference>
<keyword evidence="5" id="KW-0131">Cell cycle</keyword>
<dbReference type="InterPro" id="IPR013922">
    <property type="entry name" value="Cyclin_PHO80-like"/>
</dbReference>
<evidence type="ECO:0000256" key="6">
    <source>
        <dbReference type="PROSITE-ProRule" id="PRU00221"/>
    </source>
</evidence>
<evidence type="ECO:0000256" key="1">
    <source>
        <dbReference type="ARBA" id="ARBA00007215"/>
    </source>
</evidence>
<name>A0A8S9H3I2_BRACR</name>
<organism evidence="7 8">
    <name type="scientific">Brassica cretica</name>
    <name type="common">Mustard</name>
    <dbReference type="NCBI Taxonomy" id="69181"/>
    <lineage>
        <taxon>Eukaryota</taxon>
        <taxon>Viridiplantae</taxon>
        <taxon>Streptophyta</taxon>
        <taxon>Embryophyta</taxon>
        <taxon>Tracheophyta</taxon>
        <taxon>Spermatophyta</taxon>
        <taxon>Magnoliopsida</taxon>
        <taxon>eudicotyledons</taxon>
        <taxon>Gunneridae</taxon>
        <taxon>Pentapetalae</taxon>
        <taxon>rosids</taxon>
        <taxon>malvids</taxon>
        <taxon>Brassicales</taxon>
        <taxon>Brassicaceae</taxon>
        <taxon>Brassiceae</taxon>
        <taxon>Brassica</taxon>
    </lineage>
</organism>
<dbReference type="Pfam" id="PF00400">
    <property type="entry name" value="WD40"/>
    <property type="match status" value="3"/>
</dbReference>
<evidence type="ECO:0000313" key="7">
    <source>
        <dbReference type="EMBL" id="KAF2550802.1"/>
    </source>
</evidence>
<dbReference type="SUPFAM" id="SSF50978">
    <property type="entry name" value="WD40 repeat-like"/>
    <property type="match status" value="1"/>
</dbReference>
<dbReference type="PRINTS" id="PR00320">
    <property type="entry name" value="GPROTEINBRPT"/>
</dbReference>
<dbReference type="InterPro" id="IPR036322">
    <property type="entry name" value="WD40_repeat_dom_sf"/>
</dbReference>
<dbReference type="InterPro" id="IPR015943">
    <property type="entry name" value="WD40/YVTN_repeat-like_dom_sf"/>
</dbReference>
<feature type="repeat" description="WD" evidence="6">
    <location>
        <begin position="213"/>
        <end position="254"/>
    </location>
</feature>
<evidence type="ECO:0000256" key="2">
    <source>
        <dbReference type="ARBA" id="ARBA00022574"/>
    </source>
</evidence>
<dbReference type="PROSITE" id="PS50294">
    <property type="entry name" value="WD_REPEATS_REGION"/>
    <property type="match status" value="2"/>
</dbReference>
<dbReference type="EMBL" id="QGKW02001988">
    <property type="protein sequence ID" value="KAF2550802.1"/>
    <property type="molecule type" value="Genomic_DNA"/>
</dbReference>
<dbReference type="Proteomes" id="UP000712281">
    <property type="component" value="Unassembled WGS sequence"/>
</dbReference>
<comment type="similarity">
    <text evidence="1">Belongs to the cyclin family. Cyclin U/P subfamily.</text>
</comment>
<proteinExistence type="inferred from homology"/>
<evidence type="ECO:0008006" key="9">
    <source>
        <dbReference type="Google" id="ProtNLM"/>
    </source>
</evidence>